<gene>
    <name evidence="1" type="ORF">BDV38DRAFT_235487</name>
</gene>
<evidence type="ECO:0000313" key="2">
    <source>
        <dbReference type="Proteomes" id="UP000325672"/>
    </source>
</evidence>
<proteinExistence type="predicted"/>
<sequence length="95" mass="10975">MVHVVLYIGVTCQYTVRYWSFLPCSGFPSTFQVPTHTRWANNPPERLSTDDDDWKKSTPFGRVSTHLPNLKLELSLQVSFSYPHDGMNRDPIECD</sequence>
<reference evidence="1 2" key="1">
    <citation type="submission" date="2019-04" db="EMBL/GenBank/DDBJ databases">
        <title>Friends and foes A comparative genomics study of 23 Aspergillus species from section Flavi.</title>
        <authorList>
            <consortium name="DOE Joint Genome Institute"/>
            <person name="Kjaerbolling I."/>
            <person name="Vesth T."/>
            <person name="Frisvad J.C."/>
            <person name="Nybo J.L."/>
            <person name="Theobald S."/>
            <person name="Kildgaard S."/>
            <person name="Isbrandt T."/>
            <person name="Kuo A."/>
            <person name="Sato A."/>
            <person name="Lyhne E.K."/>
            <person name="Kogle M.E."/>
            <person name="Wiebenga A."/>
            <person name="Kun R.S."/>
            <person name="Lubbers R.J."/>
            <person name="Makela M.R."/>
            <person name="Barry K."/>
            <person name="Chovatia M."/>
            <person name="Clum A."/>
            <person name="Daum C."/>
            <person name="Haridas S."/>
            <person name="He G."/>
            <person name="LaButti K."/>
            <person name="Lipzen A."/>
            <person name="Mondo S."/>
            <person name="Riley R."/>
            <person name="Salamov A."/>
            <person name="Simmons B.A."/>
            <person name="Magnuson J.K."/>
            <person name="Henrissat B."/>
            <person name="Mortensen U.H."/>
            <person name="Larsen T.O."/>
            <person name="Devries R.P."/>
            <person name="Grigoriev I.V."/>
            <person name="Machida M."/>
            <person name="Baker S.E."/>
            <person name="Andersen M.R."/>
        </authorList>
    </citation>
    <scope>NUCLEOTIDE SEQUENCE [LARGE SCALE GENOMIC DNA]</scope>
    <source>
        <strain evidence="1 2">CBS 117625</strain>
    </source>
</reference>
<organism evidence="1 2">
    <name type="scientific">Aspergillus pseudotamarii</name>
    <dbReference type="NCBI Taxonomy" id="132259"/>
    <lineage>
        <taxon>Eukaryota</taxon>
        <taxon>Fungi</taxon>
        <taxon>Dikarya</taxon>
        <taxon>Ascomycota</taxon>
        <taxon>Pezizomycotina</taxon>
        <taxon>Eurotiomycetes</taxon>
        <taxon>Eurotiomycetidae</taxon>
        <taxon>Eurotiales</taxon>
        <taxon>Aspergillaceae</taxon>
        <taxon>Aspergillus</taxon>
        <taxon>Aspergillus subgen. Circumdati</taxon>
    </lineage>
</organism>
<dbReference type="GeneID" id="43637561"/>
<name>A0A5N6T936_ASPPS</name>
<dbReference type="Proteomes" id="UP000325672">
    <property type="component" value="Unassembled WGS sequence"/>
</dbReference>
<keyword evidence="2" id="KW-1185">Reference proteome</keyword>
<dbReference type="RefSeq" id="XP_031918744.1">
    <property type="nucleotide sequence ID" value="XM_032053351.1"/>
</dbReference>
<evidence type="ECO:0000313" key="1">
    <source>
        <dbReference type="EMBL" id="KAE8142681.1"/>
    </source>
</evidence>
<protein>
    <submittedName>
        <fullName evidence="1">Uncharacterized protein</fullName>
    </submittedName>
</protein>
<accession>A0A5N6T936</accession>
<dbReference type="EMBL" id="ML743554">
    <property type="protein sequence ID" value="KAE8142681.1"/>
    <property type="molecule type" value="Genomic_DNA"/>
</dbReference>
<dbReference type="AlphaFoldDB" id="A0A5N6T936"/>